<keyword evidence="1" id="KW-0596">Phosphopantetheine</keyword>
<evidence type="ECO:0000256" key="2">
    <source>
        <dbReference type="ARBA" id="ARBA00022553"/>
    </source>
</evidence>
<sequence>MVQVRRLDEAARGAGQRYQPVFCHFGDVESYPTKDLFVKHASLPNTFTHVGRTDDIIVFLNGEKTNPTSFEKQMAEHPQVQAALVVGRQRQEAALLVEPTAAQPLSDIAKKELIDTIWPTVEKCNKLCPRHAKVSKTKIL</sequence>
<evidence type="ECO:0000313" key="3">
    <source>
        <dbReference type="EMBL" id="KAL1581610.1"/>
    </source>
</evidence>
<dbReference type="PANTHER" id="PTHR43439:SF2">
    <property type="entry name" value="ENZYME, PUTATIVE (JCVI)-RELATED"/>
    <property type="match status" value="1"/>
</dbReference>
<dbReference type="Proteomes" id="UP000803884">
    <property type="component" value="Unassembled WGS sequence"/>
</dbReference>
<reference evidence="3 4" key="1">
    <citation type="journal article" date="2020" name="Microbiol. Resour. Announc.">
        <title>Draft Genome Sequence of a Cladosporium Species Isolated from the Mesophotic Ascidian Didemnum maculosum.</title>
        <authorList>
            <person name="Gioti A."/>
            <person name="Siaperas R."/>
            <person name="Nikolaivits E."/>
            <person name="Le Goff G."/>
            <person name="Ouazzani J."/>
            <person name="Kotoulas G."/>
            <person name="Topakas E."/>
        </authorList>
    </citation>
    <scope>NUCLEOTIDE SEQUENCE [LARGE SCALE GENOMIC DNA]</scope>
    <source>
        <strain evidence="3 4">TM138-S3</strain>
    </source>
</reference>
<evidence type="ECO:0000256" key="1">
    <source>
        <dbReference type="ARBA" id="ARBA00022450"/>
    </source>
</evidence>
<keyword evidence="2" id="KW-0597">Phosphoprotein</keyword>
<dbReference type="EMBL" id="JAAQHG020000552">
    <property type="protein sequence ID" value="KAL1581610.1"/>
    <property type="molecule type" value="Genomic_DNA"/>
</dbReference>
<dbReference type="InterPro" id="IPR051414">
    <property type="entry name" value="Adenylate-forming_Reductase"/>
</dbReference>
<gene>
    <name evidence="3" type="ORF">WHR41_09692</name>
</gene>
<protein>
    <recommendedName>
        <fullName evidence="5">AMP-binding enzyme C-terminal domain-containing protein</fullName>
    </recommendedName>
</protein>
<name>A0AB34K9H0_9PEZI</name>
<keyword evidence="4" id="KW-1185">Reference proteome</keyword>
<proteinExistence type="predicted"/>
<dbReference type="RefSeq" id="XP_069224720.1">
    <property type="nucleotide sequence ID" value="XM_069378293.1"/>
</dbReference>
<dbReference type="AlphaFoldDB" id="A0AB34K9H0"/>
<dbReference type="GeneID" id="96011131"/>
<evidence type="ECO:0000313" key="4">
    <source>
        <dbReference type="Proteomes" id="UP000803884"/>
    </source>
</evidence>
<dbReference type="Pfam" id="PF23562">
    <property type="entry name" value="AMP-binding_C_3"/>
    <property type="match status" value="1"/>
</dbReference>
<dbReference type="PANTHER" id="PTHR43439">
    <property type="entry name" value="PHENYLACETATE-COENZYME A LIGASE"/>
    <property type="match status" value="1"/>
</dbReference>
<organism evidence="3 4">
    <name type="scientific">Cladosporium halotolerans</name>
    <dbReference type="NCBI Taxonomy" id="1052096"/>
    <lineage>
        <taxon>Eukaryota</taxon>
        <taxon>Fungi</taxon>
        <taxon>Dikarya</taxon>
        <taxon>Ascomycota</taxon>
        <taxon>Pezizomycotina</taxon>
        <taxon>Dothideomycetes</taxon>
        <taxon>Dothideomycetidae</taxon>
        <taxon>Cladosporiales</taxon>
        <taxon>Cladosporiaceae</taxon>
        <taxon>Cladosporium</taxon>
    </lineage>
</organism>
<dbReference type="SUPFAM" id="SSF56801">
    <property type="entry name" value="Acetyl-CoA synthetase-like"/>
    <property type="match status" value="1"/>
</dbReference>
<accession>A0AB34K9H0</accession>
<evidence type="ECO:0008006" key="5">
    <source>
        <dbReference type="Google" id="ProtNLM"/>
    </source>
</evidence>
<feature type="non-terminal residue" evidence="3">
    <location>
        <position position="140"/>
    </location>
</feature>
<comment type="caution">
    <text evidence="3">The sequence shown here is derived from an EMBL/GenBank/DDBJ whole genome shotgun (WGS) entry which is preliminary data.</text>
</comment>